<gene>
    <name evidence="1" type="ORF">DCC39_10860</name>
</gene>
<organism evidence="1 2">
    <name type="scientific">Pueribacillus theae</name>
    <dbReference type="NCBI Taxonomy" id="2171751"/>
    <lineage>
        <taxon>Bacteria</taxon>
        <taxon>Bacillati</taxon>
        <taxon>Bacillota</taxon>
        <taxon>Bacilli</taxon>
        <taxon>Bacillales</taxon>
        <taxon>Bacillaceae</taxon>
        <taxon>Pueribacillus</taxon>
    </lineage>
</organism>
<comment type="caution">
    <text evidence="1">The sequence shown here is derived from an EMBL/GenBank/DDBJ whole genome shotgun (WGS) entry which is preliminary data.</text>
</comment>
<dbReference type="PANTHER" id="PTHR38453:SF1">
    <property type="entry name" value="CYTOPLASMIC PROTEIN"/>
    <property type="match status" value="1"/>
</dbReference>
<reference evidence="1 2" key="1">
    <citation type="submission" date="2018-04" db="EMBL/GenBank/DDBJ databases">
        <title>Camelliibacillus theae gen. nov., sp. nov., isolated from Pu'er tea.</title>
        <authorList>
            <person name="Niu L."/>
        </authorList>
    </citation>
    <scope>NUCLEOTIDE SEQUENCE [LARGE SCALE GENOMIC DNA]</scope>
    <source>
        <strain evidence="1 2">T8</strain>
    </source>
</reference>
<protein>
    <submittedName>
        <fullName evidence="1">DUF466 domain-containing protein</fullName>
    </submittedName>
</protein>
<proteinExistence type="predicted"/>
<name>A0A2U1K0I1_9BACI</name>
<dbReference type="Proteomes" id="UP000245998">
    <property type="component" value="Unassembled WGS sequence"/>
</dbReference>
<accession>A0A2U1K0I1</accession>
<keyword evidence="2" id="KW-1185">Reference proteome</keyword>
<dbReference type="EMBL" id="QCZG01000021">
    <property type="protein sequence ID" value="PWA10694.1"/>
    <property type="molecule type" value="Genomic_DNA"/>
</dbReference>
<dbReference type="InterPro" id="IPR007423">
    <property type="entry name" value="Sel_put"/>
</dbReference>
<dbReference type="Pfam" id="PF04328">
    <property type="entry name" value="Sel_put"/>
    <property type="match status" value="1"/>
</dbReference>
<dbReference type="OrthoDB" id="9814284at2"/>
<sequence>MKEFIKHVRCNIKTIFGMPNYERYVEHHMRKYPNEPIMSEKEYYVFVLKDRYESGKVNRCC</sequence>
<dbReference type="PANTHER" id="PTHR38453">
    <property type="entry name" value="CYTOPLASMIC PROTEIN-RELATED"/>
    <property type="match status" value="1"/>
</dbReference>
<dbReference type="AlphaFoldDB" id="A0A2U1K0I1"/>
<evidence type="ECO:0000313" key="1">
    <source>
        <dbReference type="EMBL" id="PWA10694.1"/>
    </source>
</evidence>
<evidence type="ECO:0000313" key="2">
    <source>
        <dbReference type="Proteomes" id="UP000245998"/>
    </source>
</evidence>